<dbReference type="EMBL" id="BRXW01000541">
    <property type="protein sequence ID" value="GMH64271.1"/>
    <property type="molecule type" value="Genomic_DNA"/>
</dbReference>
<dbReference type="PANTHER" id="PTHR10556:SF35">
    <property type="entry name" value="3-OXO-5-ALPHA-STEROID 4-DEHYDROGENASE FAMILY PROTEIN"/>
    <property type="match status" value="1"/>
</dbReference>
<dbReference type="InterPro" id="IPR039357">
    <property type="entry name" value="SRD5A/TECR"/>
</dbReference>
<name>A0A9W7A6F3_9STRA</name>
<feature type="domain" description="3-oxo-5-alpha-steroid 4-dehydrogenase C-terminal" evidence="7">
    <location>
        <begin position="134"/>
        <end position="254"/>
    </location>
</feature>
<gene>
    <name evidence="8" type="ORF">TrLO_g14597</name>
</gene>
<evidence type="ECO:0000256" key="6">
    <source>
        <dbReference type="SAM" id="Phobius"/>
    </source>
</evidence>
<dbReference type="GO" id="GO:0016627">
    <property type="term" value="F:oxidoreductase activity, acting on the CH-CH group of donors"/>
    <property type="evidence" value="ECO:0007669"/>
    <property type="project" value="InterPro"/>
</dbReference>
<organism evidence="8 9">
    <name type="scientific">Triparma laevis f. longispina</name>
    <dbReference type="NCBI Taxonomy" id="1714387"/>
    <lineage>
        <taxon>Eukaryota</taxon>
        <taxon>Sar</taxon>
        <taxon>Stramenopiles</taxon>
        <taxon>Ochrophyta</taxon>
        <taxon>Bolidophyceae</taxon>
        <taxon>Parmales</taxon>
        <taxon>Triparmaceae</taxon>
        <taxon>Triparma</taxon>
    </lineage>
</organism>
<evidence type="ECO:0000256" key="3">
    <source>
        <dbReference type="ARBA" id="ARBA00022692"/>
    </source>
</evidence>
<evidence type="ECO:0000313" key="8">
    <source>
        <dbReference type="EMBL" id="GMH64271.1"/>
    </source>
</evidence>
<feature type="transmembrane region" description="Helical" evidence="6">
    <location>
        <begin position="144"/>
        <end position="164"/>
    </location>
</feature>
<feature type="transmembrane region" description="Helical" evidence="6">
    <location>
        <begin position="113"/>
        <end position="132"/>
    </location>
</feature>
<keyword evidence="4 6" id="KW-1133">Transmembrane helix</keyword>
<comment type="caution">
    <text evidence="8">The sequence shown here is derived from an EMBL/GenBank/DDBJ whole genome shotgun (WGS) entry which is preliminary data.</text>
</comment>
<protein>
    <recommendedName>
        <fullName evidence="7">3-oxo-5-alpha-steroid 4-dehydrogenase C-terminal domain-containing protein</fullName>
    </recommendedName>
</protein>
<dbReference type="AlphaFoldDB" id="A0A9W7A6F3"/>
<evidence type="ECO:0000256" key="5">
    <source>
        <dbReference type="ARBA" id="ARBA00023136"/>
    </source>
</evidence>
<dbReference type="PANTHER" id="PTHR10556">
    <property type="entry name" value="3-OXO-5-ALPHA-STEROID 4-DEHYDROGENASE"/>
    <property type="match status" value="1"/>
</dbReference>
<comment type="similarity">
    <text evidence="2">Belongs to the steroid 5-alpha reductase family.</text>
</comment>
<evidence type="ECO:0000313" key="9">
    <source>
        <dbReference type="Proteomes" id="UP001165122"/>
    </source>
</evidence>
<keyword evidence="5 6" id="KW-0472">Membrane</keyword>
<dbReference type="OrthoDB" id="540503at2759"/>
<sequence>MLLPSIGAFVPPPNLAFSAIAAVQVSSVIATLANSGAAQAPYSKFALDVKLDKPIPSKIGMLLIYSPATAYSLYALLNSTVASVTLIPLLLAHFTKRIFEVLFVHKYSGDTSLPLASLIGIYYALMSALIVSTPATLTNPTMQTIGLALFGVGFSGNFFHHVLLSNLRKEIKSEEKHVMPVSGLFNYAAAPHYMFELIGWLGIGLTSQSLNGMLVFATMTSYLGERAKAQNAWNLEKWGEKWGENKKNMVPGIW</sequence>
<evidence type="ECO:0000259" key="7">
    <source>
        <dbReference type="Pfam" id="PF02544"/>
    </source>
</evidence>
<dbReference type="Gene3D" id="1.20.120.1630">
    <property type="match status" value="1"/>
</dbReference>
<dbReference type="GO" id="GO:0016020">
    <property type="term" value="C:membrane"/>
    <property type="evidence" value="ECO:0007669"/>
    <property type="project" value="UniProtKB-SubCell"/>
</dbReference>
<dbReference type="Proteomes" id="UP001165122">
    <property type="component" value="Unassembled WGS sequence"/>
</dbReference>
<keyword evidence="9" id="KW-1185">Reference proteome</keyword>
<comment type="subcellular location">
    <subcellularLocation>
        <location evidence="1">Membrane</location>
        <topology evidence="1">Multi-pass membrane protein</topology>
    </subcellularLocation>
</comment>
<dbReference type="InterPro" id="IPR001104">
    <property type="entry name" value="3-oxo-5_a-steroid_4-DH_C"/>
</dbReference>
<keyword evidence="3 6" id="KW-0812">Transmembrane</keyword>
<feature type="transmembrane region" description="Helical" evidence="6">
    <location>
        <begin position="71"/>
        <end position="92"/>
    </location>
</feature>
<dbReference type="GO" id="GO:0006629">
    <property type="term" value="P:lipid metabolic process"/>
    <property type="evidence" value="ECO:0007669"/>
    <property type="project" value="InterPro"/>
</dbReference>
<evidence type="ECO:0000256" key="4">
    <source>
        <dbReference type="ARBA" id="ARBA00022989"/>
    </source>
</evidence>
<evidence type="ECO:0000256" key="2">
    <source>
        <dbReference type="ARBA" id="ARBA00007742"/>
    </source>
</evidence>
<evidence type="ECO:0000256" key="1">
    <source>
        <dbReference type="ARBA" id="ARBA00004141"/>
    </source>
</evidence>
<dbReference type="Pfam" id="PF02544">
    <property type="entry name" value="Steroid_dh"/>
    <property type="match status" value="1"/>
</dbReference>
<proteinExistence type="inferred from homology"/>
<reference evidence="9" key="1">
    <citation type="journal article" date="2023" name="Commun. Biol.">
        <title>Genome analysis of Parmales, the sister group of diatoms, reveals the evolutionary specialization of diatoms from phago-mixotrophs to photoautotrophs.</title>
        <authorList>
            <person name="Ban H."/>
            <person name="Sato S."/>
            <person name="Yoshikawa S."/>
            <person name="Yamada K."/>
            <person name="Nakamura Y."/>
            <person name="Ichinomiya M."/>
            <person name="Sato N."/>
            <person name="Blanc-Mathieu R."/>
            <person name="Endo H."/>
            <person name="Kuwata A."/>
            <person name="Ogata H."/>
        </authorList>
    </citation>
    <scope>NUCLEOTIDE SEQUENCE [LARGE SCALE GENOMIC DNA]</scope>
    <source>
        <strain evidence="9">NIES 3700</strain>
    </source>
</reference>
<dbReference type="PROSITE" id="PS50244">
    <property type="entry name" value="S5A_REDUCTASE"/>
    <property type="match status" value="1"/>
</dbReference>
<accession>A0A9W7A6F3</accession>